<evidence type="ECO:0000313" key="1">
    <source>
        <dbReference type="EMBL" id="AHB79723.1"/>
    </source>
</evidence>
<accession>V5UR87</accession>
<keyword evidence="2" id="KW-1185">Reference proteome</keyword>
<reference evidence="1 2" key="1">
    <citation type="submission" date="2013-09" db="EMBL/GenBank/DDBJ databases">
        <authorList>
            <person name="Taylor B.J."/>
            <person name="Denver D.R."/>
            <person name="Mellbye B.L."/>
            <person name="Schnitzler C.E."/>
            <person name="Garcia R.A."/>
            <person name="Khaw D."/>
            <person name="Miller R.A."/>
            <person name="Taylor K."/>
            <person name="Beaty J.R."/>
            <person name="Bylund R.M."/>
            <person name="Chow F.W."/>
            <person name="Huang K."/>
            <person name="Janik M.R."/>
            <person name="Loewenherz L.R."/>
            <person name="Mah J.D."/>
            <person name="Meltvedt A.M."/>
            <person name="Northway J.V."/>
            <person name="Parandvash A.V."/>
            <person name="Rinaldi N.A."/>
            <person name="Thompson E.J."/>
            <person name="Van Heise K.J."/>
            <person name="Whiteside C.A."/>
            <person name="Wright L.E."/>
            <person name="Lee V."/>
            <person name="Hendricks S.L."/>
            <person name="Voegtly L.J."/>
            <person name="Wang Y."/>
            <person name="Glascock A.L."/>
            <person name="Anderson J."/>
            <person name="Williamson S.M."/>
            <person name="Walstead R.N."/>
            <person name="Carvalho M.R.C."/>
            <person name="Johnson A."/>
            <person name="Buck G.A."/>
            <person name="Bradley K.W."/>
            <person name="Clarke D.Q."/>
            <person name="Bailey C."/>
            <person name="Barker L.P."/>
            <person name="Asai D.J."/>
            <person name="Russell D.A."/>
            <person name="Pope W.H."/>
            <person name="Jacobs-Sera D."/>
            <person name="Hendrix R.W."/>
            <person name="Hatfull G.F."/>
        </authorList>
    </citation>
    <scope>NUCLEOTIDE SEQUENCE [LARGE SCALE GENOMIC DNA]</scope>
</reference>
<gene>
    <name evidence="1" type="primary">87</name>
    <name evidence="1" type="ORF">PBI_SUFFOLK_87</name>
</gene>
<dbReference type="KEGG" id="vg:18502750"/>
<dbReference type="EMBL" id="KF713485">
    <property type="protein sequence ID" value="AHB79723.1"/>
    <property type="molecule type" value="Genomic_DNA"/>
</dbReference>
<organism evidence="1 2">
    <name type="scientific">Mycobacterium phage Suffolk</name>
    <dbReference type="NCBI Taxonomy" id="1414748"/>
    <lineage>
        <taxon>Viruses</taxon>
        <taxon>Duplodnaviria</taxon>
        <taxon>Heunggongvirae</taxon>
        <taxon>Uroviricota</taxon>
        <taxon>Caudoviricetes</taxon>
        <taxon>Bclasvirinae</taxon>
        <taxon>Pegunavirus</taxon>
        <taxon>Pegunavirus suffolk</taxon>
    </lineage>
</organism>
<name>V5UR87_9CAUD</name>
<proteinExistence type="predicted"/>
<evidence type="ECO:0000313" key="2">
    <source>
        <dbReference type="Proteomes" id="UP000018805"/>
    </source>
</evidence>
<dbReference type="RefSeq" id="YP_009005734.1">
    <property type="nucleotide sequence ID" value="NC_023563.1"/>
</dbReference>
<dbReference type="Proteomes" id="UP000018805">
    <property type="component" value="Segment"/>
</dbReference>
<sequence length="136" mass="15048">MGLMPNLGGLDVAKTVGEFKDAMITMVTLLRETNRKLDTLIEIEQAKATAQHDERPAALCLDCEDVGRLLCHTHGPAANRVWEKIQDVPEGVYVRDIDGATWHWEGGELYEGNVPWGTISSTHNSTFGPFTEVANR</sequence>
<protein>
    <submittedName>
        <fullName evidence="1">Uncharacterized protein</fullName>
    </submittedName>
</protein>
<dbReference type="GeneID" id="18502750"/>